<gene>
    <name evidence="2" type="ORF">SAMN06269173_10634</name>
</gene>
<feature type="region of interest" description="Disordered" evidence="1">
    <location>
        <begin position="195"/>
        <end position="220"/>
    </location>
</feature>
<proteinExistence type="predicted"/>
<dbReference type="AlphaFoldDB" id="A0A238YSB6"/>
<evidence type="ECO:0000313" key="2">
    <source>
        <dbReference type="EMBL" id="SNR73718.1"/>
    </source>
</evidence>
<sequence length="220" mass="23445">MTPAPGGRHCAACNKVVVDFTRLSEAEAVAYLKQHPGACGRFRSEHVNPLPNWASWLAAVVAALSSCEVEPTISLPVTSTVAPVVGNFFVVKGTVVDKESGMPVVHALVVSEQDTTRHTRTAPDGTFQLPLPVALRGTALVAATSPTKVNEDFTFYTPRYFMATDSESAVVRLRNRAAVLGSPRLEPGECFSPAIRSLSTPNIPPPPPPRLTTRTSTAAE</sequence>
<name>A0A238YSB6_9BACT</name>
<reference evidence="3" key="1">
    <citation type="submission" date="2017-06" db="EMBL/GenBank/DDBJ databases">
        <authorList>
            <person name="Varghese N."/>
            <person name="Submissions S."/>
        </authorList>
    </citation>
    <scope>NUCLEOTIDE SEQUENCE [LARGE SCALE GENOMIC DNA]</scope>
    <source>
        <strain evidence="3">DSM 28041</strain>
    </source>
</reference>
<dbReference type="SUPFAM" id="SSF49464">
    <property type="entry name" value="Carboxypeptidase regulatory domain-like"/>
    <property type="match status" value="1"/>
</dbReference>
<dbReference type="InterPro" id="IPR008969">
    <property type="entry name" value="CarboxyPept-like_regulatory"/>
</dbReference>
<protein>
    <submittedName>
        <fullName evidence="2">Uncharacterized protein</fullName>
    </submittedName>
</protein>
<evidence type="ECO:0000313" key="3">
    <source>
        <dbReference type="Proteomes" id="UP000198310"/>
    </source>
</evidence>
<feature type="compositionally biased region" description="Low complexity" evidence="1">
    <location>
        <begin position="211"/>
        <end position="220"/>
    </location>
</feature>
<accession>A0A238YSB6</accession>
<keyword evidence="3" id="KW-1185">Reference proteome</keyword>
<organism evidence="2 3">
    <name type="scientific">Hymenobacter mucosus</name>
    <dbReference type="NCBI Taxonomy" id="1411120"/>
    <lineage>
        <taxon>Bacteria</taxon>
        <taxon>Pseudomonadati</taxon>
        <taxon>Bacteroidota</taxon>
        <taxon>Cytophagia</taxon>
        <taxon>Cytophagales</taxon>
        <taxon>Hymenobacteraceae</taxon>
        <taxon>Hymenobacter</taxon>
    </lineage>
</organism>
<evidence type="ECO:0000256" key="1">
    <source>
        <dbReference type="SAM" id="MobiDB-lite"/>
    </source>
</evidence>
<dbReference type="EMBL" id="FZNS01000006">
    <property type="protein sequence ID" value="SNR73718.1"/>
    <property type="molecule type" value="Genomic_DNA"/>
</dbReference>
<dbReference type="Proteomes" id="UP000198310">
    <property type="component" value="Unassembled WGS sequence"/>
</dbReference>
<dbReference type="Gene3D" id="2.60.40.1120">
    <property type="entry name" value="Carboxypeptidase-like, regulatory domain"/>
    <property type="match status" value="1"/>
</dbReference>